<accession>A0A6C0DY43</accession>
<feature type="compositionally biased region" description="Acidic residues" evidence="1">
    <location>
        <begin position="1571"/>
        <end position="1599"/>
    </location>
</feature>
<protein>
    <submittedName>
        <fullName evidence="2">Uncharacterized protein</fullName>
    </submittedName>
</protein>
<dbReference type="EMBL" id="MN739696">
    <property type="protein sequence ID" value="QHT21674.1"/>
    <property type="molecule type" value="Genomic_DNA"/>
</dbReference>
<organism evidence="2">
    <name type="scientific">viral metagenome</name>
    <dbReference type="NCBI Taxonomy" id="1070528"/>
    <lineage>
        <taxon>unclassified sequences</taxon>
        <taxon>metagenomes</taxon>
        <taxon>organismal metagenomes</taxon>
    </lineage>
</organism>
<proteinExistence type="predicted"/>
<name>A0A6C0DY43_9ZZZZ</name>
<evidence type="ECO:0000256" key="1">
    <source>
        <dbReference type="SAM" id="MobiDB-lite"/>
    </source>
</evidence>
<evidence type="ECO:0000313" key="2">
    <source>
        <dbReference type="EMBL" id="QHT21674.1"/>
    </source>
</evidence>
<sequence>MSANKIDDLIENIINDFYTNIIKENKELKKIYSEINFIKSQNIINDILDNYFKTIPDDIYKQIVKNENSIIYIQETTKRYVTIYLFLTIGMNYKGNDETFINNIIEIIRNQKDYSFKVDNLFNADGSSLIIKLYYMGMNILKVYGDKDTTKTINKTDNYSEETIKLLDTFDKETLANFFSIKKLNKDVSQLINNIIFFLIVLSEYKTKDKKKLYDIVEQSEISKGEYIFIDIVEPVNDIINFTNIENVLSKYELQKGIAYDIWDYLTSIQNSQMETNFKMNVDDKINILFNSGIIVPIIDDFMLYNKNAELYDNKIVEDDKKKNDTRMKYIINKIEATSELYNTKNDEKAKEKIIKNFSSQLLFRKAILRNNFEEYKIINKLLGQGKRNAENEYLLNDLINYRRYTYINFKDIEKVGFSNNFSKSVTSVRAVNFEKNVFKQNNSNNLIQIRVGAKDTSCNIVGLYIPSKAVQCVRLFDTIDITEIQDTKNKDKKFNNFVSVLKQNVFKDKVSKKSVYWIFDDELTNENVKPMIAEIYDILVKEIYYEMIDELNILNKDNKIQIDEINNTLRIIEKKLKIPIEDNIRKDIETYLFTKFIKQFDKKIDKDQNYVIESNIIRGIEGDIVKLPRYEEIKEDKTNRALVDLSFVDTSGTVIIKEKINGVCQHNITWENVKQQRNNYTLYLSQLYAFIQQYVVLDTNEDYVCKSCGHYMDIDRYVNEGYYDSTKGYITYSMPMDVLLEDIPEYSNLQFTLKIMDKNIEKLASATGISYYIGNSVQIKWRRKDIVKNSIDMINENYKYFTKNWKEYNETKNKLYGVSYNSSNLFIFTIDDNIYKTSSKDKDQEKYKILKKNNIIAYMLIFLIFELNETQIMNFTTDKVKICDIEIFDSVREKLFAGLRIKKNNTNETVDINKYKILCYMLYIISCRIVKYKLWHIDAELTANNKNIKKLLPLIQKYIIHTCVDIINATLMNSYQKGCSYKYEIFRVKFFDKLEKLFKDEELYNIILGNNKYFTSERKKITAKNTEILPKQFIPTDRKIDIAPRIFADKNSMSMRKLMGVSNLSNCNNGSFHKWEFINNTDGIKCKLCGVLMRDHTYDDNLTNTIINKYSLSNFAKIICIIDGKLHDYQGRDLQCNKCNKKIDHEYSQEDIKIIENYVNNSKVIYEKQIKNLININKEYEKKEYDTQKEIQDIVNLAEKNNDKKNDEKISALIKLMQSFISNDISDNTKLYNNIYIIDHDHYGKSLDNPIIITDDDNKNIKYKKSHTFFNTDVLYYSNNTGSRVDVFYSSITNKLLGYKEASKDFVLVESDKKLKINLSIFNKIKYMGFAGMYINANNYKYYDKINTKEIINYINIERNENIKKAMLILNTIITKIVYQTEKRKIINEQDNEKLEQIYFDNEIKNIIMKYSETQKKFILENSNAKFFDGWNKIIDGVFYTINKDEKYEENINILNVDDIMKYDRKTSNLVYYICDELIKLINFNNDKFIKITLCNIIVDSITHIFSIFNKDNINSNTHTIKFSYILKSTVYAKEMVQDIMDKSDGGFYEEYIDTSKDMTDEDHDKKIDAEEENEALDADQGGEEEEDDNNIVDMEGD</sequence>
<reference evidence="2" key="1">
    <citation type="journal article" date="2020" name="Nature">
        <title>Giant virus diversity and host interactions through global metagenomics.</title>
        <authorList>
            <person name="Schulz F."/>
            <person name="Roux S."/>
            <person name="Paez-Espino D."/>
            <person name="Jungbluth S."/>
            <person name="Walsh D.A."/>
            <person name="Denef V.J."/>
            <person name="McMahon K.D."/>
            <person name="Konstantinidis K.T."/>
            <person name="Eloe-Fadrosh E.A."/>
            <person name="Kyrpides N.C."/>
            <person name="Woyke T."/>
        </authorList>
    </citation>
    <scope>NUCLEOTIDE SEQUENCE</scope>
    <source>
        <strain evidence="2">GVMAG-M-3300023179-103</strain>
    </source>
</reference>
<feature type="compositionally biased region" description="Basic and acidic residues" evidence="1">
    <location>
        <begin position="1555"/>
        <end position="1570"/>
    </location>
</feature>
<feature type="region of interest" description="Disordered" evidence="1">
    <location>
        <begin position="1555"/>
        <end position="1599"/>
    </location>
</feature>